<dbReference type="SUPFAM" id="SSF51338">
    <property type="entry name" value="Composite domain of metallo-dependent hydrolases"/>
    <property type="match status" value="1"/>
</dbReference>
<gene>
    <name evidence="2" type="ORF">B0I32_10773</name>
</gene>
<proteinExistence type="predicted"/>
<dbReference type="EMBL" id="PVNG01000007">
    <property type="protein sequence ID" value="PRX65313.1"/>
    <property type="molecule type" value="Genomic_DNA"/>
</dbReference>
<dbReference type="Gene3D" id="3.30.1490.130">
    <property type="entry name" value="D-aminoacylase. Domain 3"/>
    <property type="match status" value="1"/>
</dbReference>
<protein>
    <submittedName>
        <fullName evidence="2">N-acyl-D-amino-acid deacylase</fullName>
    </submittedName>
</protein>
<dbReference type="Pfam" id="PF07969">
    <property type="entry name" value="Amidohydro_3"/>
    <property type="match status" value="1"/>
</dbReference>
<dbReference type="PANTHER" id="PTHR11647:SF1">
    <property type="entry name" value="COLLAPSIN RESPONSE MEDIATOR PROTEIN"/>
    <property type="match status" value="1"/>
</dbReference>
<evidence type="ECO:0000259" key="1">
    <source>
        <dbReference type="Pfam" id="PF07969"/>
    </source>
</evidence>
<dbReference type="Proteomes" id="UP000238312">
    <property type="component" value="Unassembled WGS sequence"/>
</dbReference>
<reference evidence="2 3" key="1">
    <citation type="submission" date="2018-03" db="EMBL/GenBank/DDBJ databases">
        <title>Genomic Encyclopedia of Type Strains, Phase III (KMG-III): the genomes of soil and plant-associated and newly described type strains.</title>
        <authorList>
            <person name="Whitman W."/>
        </authorList>
    </citation>
    <scope>NUCLEOTIDE SEQUENCE [LARGE SCALE GENOMIC DNA]</scope>
    <source>
        <strain evidence="2 3">CGMCC 4.7104</strain>
    </source>
</reference>
<dbReference type="InterPro" id="IPR013108">
    <property type="entry name" value="Amidohydro_3"/>
</dbReference>
<dbReference type="GO" id="GO:0016811">
    <property type="term" value="F:hydrolase activity, acting on carbon-nitrogen (but not peptide) bonds, in linear amides"/>
    <property type="evidence" value="ECO:0007669"/>
    <property type="project" value="InterPro"/>
</dbReference>
<evidence type="ECO:0000313" key="2">
    <source>
        <dbReference type="EMBL" id="PRX65313.1"/>
    </source>
</evidence>
<dbReference type="SUPFAM" id="SSF51556">
    <property type="entry name" value="Metallo-dependent hydrolases"/>
    <property type="match status" value="1"/>
</dbReference>
<dbReference type="GO" id="GO:0016812">
    <property type="term" value="F:hydrolase activity, acting on carbon-nitrogen (but not peptide) bonds, in cyclic amides"/>
    <property type="evidence" value="ECO:0007669"/>
    <property type="project" value="TreeGrafter"/>
</dbReference>
<accession>A0A2T0N0L7</accession>
<dbReference type="Gene3D" id="2.30.40.10">
    <property type="entry name" value="Urease, subunit C, domain 1"/>
    <property type="match status" value="1"/>
</dbReference>
<dbReference type="InterPro" id="IPR011059">
    <property type="entry name" value="Metal-dep_hydrolase_composite"/>
</dbReference>
<organism evidence="2 3">
    <name type="scientific">Nonomuraea fuscirosea</name>
    <dbReference type="NCBI Taxonomy" id="1291556"/>
    <lineage>
        <taxon>Bacteria</taxon>
        <taxon>Bacillati</taxon>
        <taxon>Actinomycetota</taxon>
        <taxon>Actinomycetes</taxon>
        <taxon>Streptosporangiales</taxon>
        <taxon>Streptosporangiaceae</taxon>
        <taxon>Nonomuraea</taxon>
    </lineage>
</organism>
<dbReference type="Gene3D" id="3.20.20.140">
    <property type="entry name" value="Metal-dependent hydrolases"/>
    <property type="match status" value="1"/>
</dbReference>
<dbReference type="GO" id="GO:0005829">
    <property type="term" value="C:cytosol"/>
    <property type="evidence" value="ECO:0007669"/>
    <property type="project" value="TreeGrafter"/>
</dbReference>
<dbReference type="InterPro" id="IPR023100">
    <property type="entry name" value="D-aminoacylase_insert_dom_sf"/>
</dbReference>
<name>A0A2T0N0L7_9ACTN</name>
<dbReference type="InterPro" id="IPR032466">
    <property type="entry name" value="Metal_Hydrolase"/>
</dbReference>
<sequence>MVSAGARIKASGHVIRKGVFVCPANAGPVVGWPATRIPGSGGCWVVGMVDLILRGGTVYDGLGSPAVVSDVAITGDRVVEVGRDLGSARRVIDVSGLVVTPGFVDAHAHSDLVPLMAQAQPFKLLQGVTTEVNGNCGFSYAPDASALEELTGEKVPDWTFAQYLDAIADAGPTNHVATLVGHSTLRGAVAGFDEHLREGDLDRMCELAAAAFTAGACGLSSGLIYPPGSYAGTAELVALATVAHGYGVPYTTHMRDEGAGLAAALDEAVEIARRARVRLQVSHCKVAGRANHGQAGMLLAKLRQARLEGVDVRGDQYPYLAGATMLAALLPPSALAGGQVRDVLTDPAGRARLRALAKSGGTGAGLWQDAAPDAVLVTAHAEAAHAGRTLAAIAADPAFAHLEGDAWEVACALVAADPAATMVISLMSEEDVTEIMRDPLIGVGSDNGTPVGLEHPRTWGCFPRFFGTYVRERRLLPLEEAVRKATSATADQFALHGRGWLGPGSWADVCVFDPDTIGHSGTYADPSVQPSGIAYVLLEGFVAVESGEFTGERRGRVLRAGQ</sequence>
<dbReference type="PANTHER" id="PTHR11647">
    <property type="entry name" value="HYDRANTOINASE/DIHYDROPYRIMIDINASE FAMILY MEMBER"/>
    <property type="match status" value="1"/>
</dbReference>
<evidence type="ECO:0000313" key="3">
    <source>
        <dbReference type="Proteomes" id="UP000238312"/>
    </source>
</evidence>
<dbReference type="InterPro" id="IPR050378">
    <property type="entry name" value="Metallo-dep_Hydrolases_sf"/>
</dbReference>
<dbReference type="AlphaFoldDB" id="A0A2T0N0L7"/>
<feature type="domain" description="Amidohydrolase 3" evidence="1">
    <location>
        <begin position="90"/>
        <end position="515"/>
    </location>
</feature>
<comment type="caution">
    <text evidence="2">The sequence shown here is derived from an EMBL/GenBank/DDBJ whole genome shotgun (WGS) entry which is preliminary data.</text>
</comment>
<keyword evidence="3" id="KW-1185">Reference proteome</keyword>